<dbReference type="InterPro" id="IPR029058">
    <property type="entry name" value="AB_hydrolase_fold"/>
</dbReference>
<evidence type="ECO:0000256" key="8">
    <source>
        <dbReference type="ARBA" id="ARBA00031934"/>
    </source>
</evidence>
<dbReference type="EC" id="3.1.2.22" evidence="2"/>
<dbReference type="PRINTS" id="PR00414">
    <property type="entry name" value="PPTHIESTRASE"/>
</dbReference>
<keyword evidence="4 9" id="KW-0732">Signal</keyword>
<dbReference type="InterPro" id="IPR002472">
    <property type="entry name" value="Palm_thioest"/>
</dbReference>
<evidence type="ECO:0000256" key="1">
    <source>
        <dbReference type="ARBA" id="ARBA00010758"/>
    </source>
</evidence>
<keyword evidence="7" id="KW-0325">Glycoprotein</keyword>
<evidence type="ECO:0000256" key="3">
    <source>
        <dbReference type="ARBA" id="ARBA00014212"/>
    </source>
</evidence>
<accession>A0A2H1H040</accession>
<dbReference type="PANTHER" id="PTHR11247">
    <property type="entry name" value="PALMITOYL-PROTEIN THIOESTERASE/DOLICHYLDIPHOSPHATASE 1"/>
    <property type="match status" value="1"/>
</dbReference>
<evidence type="ECO:0000256" key="9">
    <source>
        <dbReference type="SAM" id="SignalP"/>
    </source>
</evidence>
<proteinExistence type="inferred from homology"/>
<dbReference type="Pfam" id="PF02089">
    <property type="entry name" value="Palm_thioest"/>
    <property type="match status" value="1"/>
</dbReference>
<dbReference type="SUPFAM" id="SSF53474">
    <property type="entry name" value="alpha/beta-Hydrolases"/>
    <property type="match status" value="1"/>
</dbReference>
<reference evidence="11" key="1">
    <citation type="submission" date="2017-05" db="EMBL/GenBank/DDBJ databases">
        <authorList>
            <person name="Song R."/>
            <person name="Chenine A.L."/>
            <person name="Ruprecht R.M."/>
        </authorList>
    </citation>
    <scope>NUCLEOTIDE SEQUENCE [LARGE SCALE GENOMIC DNA]</scope>
</reference>
<dbReference type="PANTHER" id="PTHR11247:SF8">
    <property type="entry name" value="PALMITOYL-PROTEIN THIOESTERASE 1"/>
    <property type="match status" value="1"/>
</dbReference>
<dbReference type="GO" id="GO:0008474">
    <property type="term" value="F:palmitoyl-(protein) hydrolase activity"/>
    <property type="evidence" value="ECO:0007669"/>
    <property type="project" value="UniProtKB-EC"/>
</dbReference>
<protein>
    <recommendedName>
        <fullName evidence="3">Palmitoyl-protein thioesterase 1</fullName>
        <ecNumber evidence="2">3.1.2.22</ecNumber>
    </recommendedName>
    <alternativeName>
        <fullName evidence="8">Palmitoyl-protein hydrolase 1</fullName>
    </alternativeName>
</protein>
<feature type="signal peptide" evidence="9">
    <location>
        <begin position="1"/>
        <end position="18"/>
    </location>
</feature>
<evidence type="ECO:0000256" key="5">
    <source>
        <dbReference type="ARBA" id="ARBA00022801"/>
    </source>
</evidence>
<evidence type="ECO:0000313" key="10">
    <source>
        <dbReference type="EMBL" id="SMR59195.1"/>
    </source>
</evidence>
<evidence type="ECO:0000256" key="7">
    <source>
        <dbReference type="ARBA" id="ARBA00023180"/>
    </source>
</evidence>
<evidence type="ECO:0000313" key="11">
    <source>
        <dbReference type="Proteomes" id="UP000245764"/>
    </source>
</evidence>
<evidence type="ECO:0000256" key="4">
    <source>
        <dbReference type="ARBA" id="ARBA00022729"/>
    </source>
</evidence>
<keyword evidence="5" id="KW-0378">Hydrolase</keyword>
<comment type="similarity">
    <text evidence="1">Belongs to the palmitoyl-protein thioesterase family.</text>
</comment>
<name>A0A2H1H040_ZYMTR</name>
<dbReference type="Gene3D" id="3.40.50.1820">
    <property type="entry name" value="alpha/beta hydrolase"/>
    <property type="match status" value="1"/>
</dbReference>
<dbReference type="FunFam" id="3.40.50.1820:FF:000107">
    <property type="entry name" value="Palmitoyl-protein thioesterase 1"/>
    <property type="match status" value="1"/>
</dbReference>
<dbReference type="EMBL" id="LT854262">
    <property type="protein sequence ID" value="SMR59195.1"/>
    <property type="molecule type" value="Genomic_DNA"/>
</dbReference>
<evidence type="ECO:0000256" key="2">
    <source>
        <dbReference type="ARBA" id="ARBA00012423"/>
    </source>
</evidence>
<evidence type="ECO:0000256" key="6">
    <source>
        <dbReference type="ARBA" id="ARBA00023157"/>
    </source>
</evidence>
<keyword evidence="6" id="KW-1015">Disulfide bond</keyword>
<feature type="chain" id="PRO_5013567755" description="Palmitoyl-protein thioesterase 1" evidence="9">
    <location>
        <begin position="19"/>
        <end position="354"/>
    </location>
</feature>
<gene>
    <name evidence="10" type="ORF">ZT1E4_G9930</name>
</gene>
<dbReference type="Proteomes" id="UP000245764">
    <property type="component" value="Chromosome 10"/>
</dbReference>
<organism evidence="10 11">
    <name type="scientific">Zymoseptoria tritici ST99CH_1E4</name>
    <dbReference type="NCBI Taxonomy" id="1276532"/>
    <lineage>
        <taxon>Eukaryota</taxon>
        <taxon>Fungi</taxon>
        <taxon>Dikarya</taxon>
        <taxon>Ascomycota</taxon>
        <taxon>Pezizomycotina</taxon>
        <taxon>Dothideomycetes</taxon>
        <taxon>Dothideomycetidae</taxon>
        <taxon>Mycosphaerellales</taxon>
        <taxon>Mycosphaerellaceae</taxon>
        <taxon>Zymoseptoria</taxon>
    </lineage>
</organism>
<sequence>MHLLALPAALSVLTYTSALPSISSSSSPKPLPLLIWHGLGDTHDAEGLHSVGSLAESIHPQTYTYYIRIDDDSGEDRKATFFGNLTAQVEKVCEDIQAEPKLLDPTTGTIRVDALGFSQGGQFLRGLVQTCEGLSVRSLVTFGSQHNGIAELKACGTWDLLCKGALALARGNIWSAYVQLHVIPAQYFRSVNDTTGLGSEEYLSSSGWLARMNNELEVKNSTYKQRISELENFVMFIFEEDTTVIPKESGWFAEVNGTDGKVTELRERRMFEEDWLGLRELDEKGGLVFEKTEGEHMQLDEEVLRRTFGRYFGPERRVGRASVEKESIECVERSWVAWFGGLLEMGMERWHAGL</sequence>
<dbReference type="AlphaFoldDB" id="A0A2H1H040"/>